<dbReference type="Proteomes" id="UP001165063">
    <property type="component" value="Unassembled WGS sequence"/>
</dbReference>
<evidence type="ECO:0000313" key="2">
    <source>
        <dbReference type="Proteomes" id="UP001165063"/>
    </source>
</evidence>
<reference evidence="1" key="1">
    <citation type="submission" date="2023-04" db="EMBL/GenBank/DDBJ databases">
        <title>Ambrosiozyma monospora NBRC 1965.</title>
        <authorList>
            <person name="Ichikawa N."/>
            <person name="Sato H."/>
            <person name="Tonouchi N."/>
        </authorList>
    </citation>
    <scope>NUCLEOTIDE SEQUENCE</scope>
    <source>
        <strain evidence="1">NBRC 1965</strain>
    </source>
</reference>
<gene>
    <name evidence="1" type="ORF">Amon01_000492100</name>
</gene>
<comment type="caution">
    <text evidence="1">The sequence shown here is derived from an EMBL/GenBank/DDBJ whole genome shotgun (WGS) entry which is preliminary data.</text>
</comment>
<dbReference type="AlphaFoldDB" id="A0A9W6YU37"/>
<dbReference type="EMBL" id="BSXU01002529">
    <property type="protein sequence ID" value="GMG38246.1"/>
    <property type="molecule type" value="Genomic_DNA"/>
</dbReference>
<organism evidence="1 2">
    <name type="scientific">Ambrosiozyma monospora</name>
    <name type="common">Yeast</name>
    <name type="synonym">Endomycopsis monosporus</name>
    <dbReference type="NCBI Taxonomy" id="43982"/>
    <lineage>
        <taxon>Eukaryota</taxon>
        <taxon>Fungi</taxon>
        <taxon>Dikarya</taxon>
        <taxon>Ascomycota</taxon>
        <taxon>Saccharomycotina</taxon>
        <taxon>Pichiomycetes</taxon>
        <taxon>Pichiales</taxon>
        <taxon>Pichiaceae</taxon>
        <taxon>Ambrosiozyma</taxon>
    </lineage>
</organism>
<keyword evidence="2" id="KW-1185">Reference proteome</keyword>
<evidence type="ECO:0000313" key="1">
    <source>
        <dbReference type="EMBL" id="GMG38246.1"/>
    </source>
</evidence>
<accession>A0A9W6YU37</accession>
<name>A0A9W6YU37_AMBMO</name>
<sequence length="91" mass="9489">MVVEVVERIGGPVDPCSRCSLNSSELAARWLSFVPQQFQIEDIAMHAASAVFQKRKGPIKVFGSGDGAVVGGCSTIVVTCCAGVACMPLGF</sequence>
<proteinExistence type="predicted"/>
<protein>
    <submittedName>
        <fullName evidence="1">Unnamed protein product</fullName>
    </submittedName>
</protein>